<dbReference type="AlphaFoldDB" id="A0A419SZ80"/>
<dbReference type="EMBL" id="MCIB01000034">
    <property type="protein sequence ID" value="RKD30501.1"/>
    <property type="molecule type" value="Genomic_DNA"/>
</dbReference>
<dbReference type="PROSITE" id="PS51257">
    <property type="entry name" value="PROKAR_LIPOPROTEIN"/>
    <property type="match status" value="1"/>
</dbReference>
<keyword evidence="2" id="KW-1185">Reference proteome</keyword>
<protein>
    <submittedName>
        <fullName evidence="1">Uncharacterized protein</fullName>
    </submittedName>
</protein>
<organism evidence="1 2">
    <name type="scientific">Thermohalobacter berrensis</name>
    <dbReference type="NCBI Taxonomy" id="99594"/>
    <lineage>
        <taxon>Bacteria</taxon>
        <taxon>Bacillati</taxon>
        <taxon>Bacillota</taxon>
        <taxon>Tissierellia</taxon>
        <taxon>Tissierellales</taxon>
        <taxon>Thermohalobacteraceae</taxon>
        <taxon>Thermohalobacter</taxon>
    </lineage>
</organism>
<accession>A0A419SZ80</accession>
<comment type="caution">
    <text evidence="1">The sequence shown here is derived from an EMBL/GenBank/DDBJ whole genome shotgun (WGS) entry which is preliminary data.</text>
</comment>
<evidence type="ECO:0000313" key="1">
    <source>
        <dbReference type="EMBL" id="RKD30501.1"/>
    </source>
</evidence>
<sequence>MKTIEQFKKVNLILMLLLVFLLSSCTPKNLETDISKIKFNDIEFVEQYNNIRKRLNLTNNAKLQNLYITFDKDYYITLLQYELIDFGVEDKFKIYHITLNGKGNKYEIQTTESDTWLQFDQLISAEEFFHIVKNIDITNIIGDNNASYYDIFATGKYEIDATNSSKRYIIEKSKIINVESKETVKGYYIDVIDDKSIRIGRFFFGK</sequence>
<proteinExistence type="predicted"/>
<name>A0A419SZ80_9FIRM</name>
<reference evidence="1 2" key="1">
    <citation type="submission" date="2016-08" db="EMBL/GenBank/DDBJ databases">
        <title>Novel Firmicutes and Novel Genomes.</title>
        <authorList>
            <person name="Poppleton D.I."/>
            <person name="Gribaldo S."/>
        </authorList>
    </citation>
    <scope>NUCLEOTIDE SEQUENCE [LARGE SCALE GENOMIC DNA]</scope>
    <source>
        <strain evidence="1 2">CTT3</strain>
    </source>
</reference>
<gene>
    <name evidence="1" type="ORF">BET03_03955</name>
</gene>
<evidence type="ECO:0000313" key="2">
    <source>
        <dbReference type="Proteomes" id="UP000284177"/>
    </source>
</evidence>
<dbReference type="Proteomes" id="UP000284177">
    <property type="component" value="Unassembled WGS sequence"/>
</dbReference>
<dbReference type="RefSeq" id="WP_120169908.1">
    <property type="nucleotide sequence ID" value="NZ_MCIB01000034.1"/>
</dbReference>
<dbReference type="OrthoDB" id="1747727at2"/>